<dbReference type="EMBL" id="VUJX02000003">
    <property type="protein sequence ID" value="KAL0939850.1"/>
    <property type="molecule type" value="Genomic_DNA"/>
</dbReference>
<keyword evidence="2" id="KW-1185">Reference proteome</keyword>
<gene>
    <name evidence="1" type="ORF">CTRU02_206460</name>
</gene>
<proteinExistence type="predicted"/>
<comment type="caution">
    <text evidence="1">The sequence shown here is derived from an EMBL/GenBank/DDBJ whole genome shotgun (WGS) entry which is preliminary data.</text>
</comment>
<evidence type="ECO:0000313" key="1">
    <source>
        <dbReference type="EMBL" id="KAL0939850.1"/>
    </source>
</evidence>
<sequence>MKATLVSIILVTLGTISQANRFQCAGTNGETLAYEPSGFLTATLTGAACKGVKGTIDLNTNLKGNRKCCVTTDFNAFKTACEGQKLPIQFAKNYVAAAQPC</sequence>
<evidence type="ECO:0000313" key="2">
    <source>
        <dbReference type="Proteomes" id="UP000805649"/>
    </source>
</evidence>
<organism evidence="1 2">
    <name type="scientific">Colletotrichum truncatum</name>
    <name type="common">Anthracnose fungus</name>
    <name type="synonym">Colletotrichum capsici</name>
    <dbReference type="NCBI Taxonomy" id="5467"/>
    <lineage>
        <taxon>Eukaryota</taxon>
        <taxon>Fungi</taxon>
        <taxon>Dikarya</taxon>
        <taxon>Ascomycota</taxon>
        <taxon>Pezizomycotina</taxon>
        <taxon>Sordariomycetes</taxon>
        <taxon>Hypocreomycetidae</taxon>
        <taxon>Glomerellales</taxon>
        <taxon>Glomerellaceae</taxon>
        <taxon>Colletotrichum</taxon>
        <taxon>Colletotrichum truncatum species complex</taxon>
    </lineage>
</organism>
<protein>
    <submittedName>
        <fullName evidence="1">Uncharacterized protein</fullName>
    </submittedName>
</protein>
<accession>A0ACC3Z714</accession>
<dbReference type="Proteomes" id="UP000805649">
    <property type="component" value="Unassembled WGS sequence"/>
</dbReference>
<name>A0ACC3Z714_COLTU</name>
<reference evidence="1 2" key="1">
    <citation type="journal article" date="2020" name="Phytopathology">
        <title>Genome Sequence Resources of Colletotrichum truncatum, C. plurivorum, C. musicola, and C. sojae: Four Species Pathogenic to Soybean (Glycine max).</title>
        <authorList>
            <person name="Rogerio F."/>
            <person name="Boufleur T.R."/>
            <person name="Ciampi-Guillardi M."/>
            <person name="Sukno S.A."/>
            <person name="Thon M.R."/>
            <person name="Massola Junior N.S."/>
            <person name="Baroncelli R."/>
        </authorList>
    </citation>
    <scope>NUCLEOTIDE SEQUENCE [LARGE SCALE GENOMIC DNA]</scope>
    <source>
        <strain evidence="1 2">CMES1059</strain>
    </source>
</reference>